<dbReference type="EC" id="2.3.1.48" evidence="2"/>
<evidence type="ECO:0000256" key="4">
    <source>
        <dbReference type="ARBA" id="ARBA00022833"/>
    </source>
</evidence>
<keyword evidence="9" id="KW-0539">Nucleus</keyword>
<reference evidence="15" key="1">
    <citation type="submission" date="2017-03" db="EMBL/GenBank/DDBJ databases">
        <authorList>
            <person name="Sharma R."/>
            <person name="Thines M."/>
        </authorList>
    </citation>
    <scope>NUCLEOTIDE SEQUENCE [LARGE SCALE GENOMIC DNA]</scope>
</reference>
<dbReference type="PROSITE" id="PS51726">
    <property type="entry name" value="MYST_HAT"/>
    <property type="match status" value="1"/>
</dbReference>
<dbReference type="InterPro" id="IPR036864">
    <property type="entry name" value="Zn2-C6_fun-type_DNA-bd_sf"/>
</dbReference>
<evidence type="ECO:0000256" key="3">
    <source>
        <dbReference type="ARBA" id="ARBA00022723"/>
    </source>
</evidence>
<comment type="similarity">
    <text evidence="1">Belongs to the MYST (SAS/MOZ) family.</text>
</comment>
<sequence length="696" mass="77986">MSSERTVRTRARGPKVKTGCITCKIRRVKCDEEKPSCRKCRSTGRACDGYLPQDSHKKDAFRRQQITNTGTVIIERTPYVGIIGNDQERRGFKFFQFRTSQELASALGLTSLSQFMLQASHANPAVLHAAIALGTLEERFEINSVLTTENAQANNRHEFACRQYYQAVTELRKQLCNEKEHSVDLILISCFLFSCIEFLQGNDAGALMHLGSGLKILRREQGVPTTSCRTLSPAAGLPPALSDSSPFMDDITFIFSVLDVQAIIWLGLESFQSPVMIPVRVPDTTPLIPACFSSLQEAYKSLDDQKYSIFRSQRLAATNTSSQPPDQAPQAETVERQKHFTQLSDWLLATEAFTQLHHHDLTPSDLHCLTVLTISYKIVFMMITVSFQPDEATLYRSFRANFAEIIFLAESLLRPSVSNNNASPTTPQHAPWPLFRFPALLIQPLYFTAVKCRDLDTCRKAISLLGASPWREGAWDSAAMAKIAERKLFTQNLSLFAKLFLDNKSVFFDVASFNYYLLVHHPSHPHTPSSSPHQVIGFFSKEKMSWDNNNLACILVFPPWQRKGLGKILMGVSYELSKREGRLGGPEKPLSELGRKGYLGFWETRVARAISETKARKTMSVSDIAEACWMLPEDVLFTLKEMAIVGPKKRADGSAVVSKSRLRGWIRANGLDLTPPISEEGFVEELAPEQTEDVGS</sequence>
<feature type="domain" description="MYST-type HAT" evidence="13">
    <location>
        <begin position="398"/>
        <end position="667"/>
    </location>
</feature>
<keyword evidence="8" id="KW-0804">Transcription</keyword>
<evidence type="ECO:0000259" key="12">
    <source>
        <dbReference type="PROSITE" id="PS50048"/>
    </source>
</evidence>
<dbReference type="InterPro" id="IPR052360">
    <property type="entry name" value="Transcr_Regulatory_Proteins"/>
</dbReference>
<evidence type="ECO:0000256" key="1">
    <source>
        <dbReference type="ARBA" id="ARBA00010107"/>
    </source>
</evidence>
<dbReference type="InterPro" id="IPR016181">
    <property type="entry name" value="Acyl_CoA_acyltransferase"/>
</dbReference>
<name>A0A1W5DEA2_9LECA</name>
<dbReference type="InterPro" id="IPR001138">
    <property type="entry name" value="Zn2Cys6_DnaBD"/>
</dbReference>
<keyword evidence="5" id="KW-0007">Acetylation</keyword>
<dbReference type="SMART" id="SM00066">
    <property type="entry name" value="GAL4"/>
    <property type="match status" value="1"/>
</dbReference>
<dbReference type="SUPFAM" id="SSF55729">
    <property type="entry name" value="Acyl-CoA N-acyltransferases (Nat)"/>
    <property type="match status" value="1"/>
</dbReference>
<evidence type="ECO:0000259" key="13">
    <source>
        <dbReference type="PROSITE" id="PS51726"/>
    </source>
</evidence>
<dbReference type="Pfam" id="PF11951">
    <property type="entry name" value="Fungal_trans_2"/>
    <property type="match status" value="1"/>
</dbReference>
<evidence type="ECO:0000256" key="2">
    <source>
        <dbReference type="ARBA" id="ARBA00013184"/>
    </source>
</evidence>
<evidence type="ECO:0000256" key="7">
    <source>
        <dbReference type="ARBA" id="ARBA00023125"/>
    </source>
</evidence>
<dbReference type="Gene3D" id="4.10.240.10">
    <property type="entry name" value="Zn(2)-C6 fungal-type DNA-binding domain"/>
    <property type="match status" value="1"/>
</dbReference>
<dbReference type="Pfam" id="PF01853">
    <property type="entry name" value="MOZ_SAS"/>
    <property type="match status" value="1"/>
</dbReference>
<dbReference type="Gene3D" id="3.40.630.30">
    <property type="match status" value="1"/>
</dbReference>
<evidence type="ECO:0000313" key="15">
    <source>
        <dbReference type="Proteomes" id="UP000192927"/>
    </source>
</evidence>
<evidence type="ECO:0000256" key="6">
    <source>
        <dbReference type="ARBA" id="ARBA00023015"/>
    </source>
</evidence>
<accession>A0A1W5DEA2</accession>
<evidence type="ECO:0000256" key="5">
    <source>
        <dbReference type="ARBA" id="ARBA00022990"/>
    </source>
</evidence>
<comment type="function">
    <text evidence="10">Catalytic component of the NuA4 histone acetyltransferase (HAT) complex which is involved in epigenetic transcriptional activation of selected genes principally by acetylation of nucleosomal histones H4, H3, H2B, H2A and H2A variant H2A.Z. Acetylates histone H4 to form H4K5ac, H4K8ac, H4K12ac and H4K16ac, histone H3 to form H3K14ac, and histone H2A to form H2AK4ac and H2AK7ac. The NuA4 complex is involved in the DNA damage response and is required for chromosome segregation. The NuA4 complex plays a direct role in repair of DNA double-strand breaks (DSBs) through homologous recombination. Recruitment to promoters depends on H3K4me. Also acetylates non-histone proteins. In addition to protein acetyltransferase, can use different acyl-CoA substrates, such as 2-hydroxyisobutanoyl-CoA (2-hydroxyisobutyryl-CoA) or (2E)-butenoyl-CoA (crotonyl-CoA), and is able to mediate protein 2-hydroxyisobutyrylation and crotonylation, respectively.</text>
</comment>
<evidence type="ECO:0000256" key="10">
    <source>
        <dbReference type="ARBA" id="ARBA00045805"/>
    </source>
</evidence>
<organism evidence="14 15">
    <name type="scientific">Lasallia pustulata</name>
    <dbReference type="NCBI Taxonomy" id="136370"/>
    <lineage>
        <taxon>Eukaryota</taxon>
        <taxon>Fungi</taxon>
        <taxon>Dikarya</taxon>
        <taxon>Ascomycota</taxon>
        <taxon>Pezizomycotina</taxon>
        <taxon>Lecanoromycetes</taxon>
        <taxon>OSLEUM clade</taxon>
        <taxon>Umbilicariomycetidae</taxon>
        <taxon>Umbilicariales</taxon>
        <taxon>Umbilicariaceae</taxon>
        <taxon>Lasallia</taxon>
    </lineage>
</organism>
<evidence type="ECO:0000256" key="8">
    <source>
        <dbReference type="ARBA" id="ARBA00023163"/>
    </source>
</evidence>
<keyword evidence="6" id="KW-0805">Transcription regulation</keyword>
<dbReference type="InterPro" id="IPR021858">
    <property type="entry name" value="Fun_TF"/>
</dbReference>
<feature type="active site" description="Proton donor/acceptor" evidence="11">
    <location>
        <position position="587"/>
    </location>
</feature>
<proteinExistence type="inferred from homology"/>
<keyword evidence="7" id="KW-0238">DNA-binding</keyword>
<evidence type="ECO:0000256" key="11">
    <source>
        <dbReference type="PIRSR" id="PIRSR602717-51"/>
    </source>
</evidence>
<dbReference type="SUPFAM" id="SSF57701">
    <property type="entry name" value="Zn2/Cys6 DNA-binding domain"/>
    <property type="match status" value="1"/>
</dbReference>
<dbReference type="CDD" id="cd00067">
    <property type="entry name" value="GAL4"/>
    <property type="match status" value="1"/>
</dbReference>
<dbReference type="AlphaFoldDB" id="A0A1W5DEA2"/>
<dbReference type="GO" id="GO:0003677">
    <property type="term" value="F:DNA binding"/>
    <property type="evidence" value="ECO:0007669"/>
    <property type="project" value="UniProtKB-KW"/>
</dbReference>
<dbReference type="GO" id="GO:0004402">
    <property type="term" value="F:histone acetyltransferase activity"/>
    <property type="evidence" value="ECO:0007669"/>
    <property type="project" value="InterPro"/>
</dbReference>
<evidence type="ECO:0000256" key="9">
    <source>
        <dbReference type="ARBA" id="ARBA00023242"/>
    </source>
</evidence>
<dbReference type="InterPro" id="IPR036388">
    <property type="entry name" value="WH-like_DNA-bd_sf"/>
</dbReference>
<evidence type="ECO:0000313" key="14">
    <source>
        <dbReference type="EMBL" id="SLM41209.1"/>
    </source>
</evidence>
<feature type="domain" description="Zn(2)-C6 fungal-type" evidence="12">
    <location>
        <begin position="19"/>
        <end position="47"/>
    </location>
</feature>
<dbReference type="EMBL" id="FWEW01003806">
    <property type="protein sequence ID" value="SLM41209.1"/>
    <property type="molecule type" value="Genomic_DNA"/>
</dbReference>
<dbReference type="Gene3D" id="1.10.10.10">
    <property type="entry name" value="Winged helix-like DNA-binding domain superfamily/Winged helix DNA-binding domain"/>
    <property type="match status" value="1"/>
</dbReference>
<dbReference type="GO" id="GO:0000981">
    <property type="term" value="F:DNA-binding transcription factor activity, RNA polymerase II-specific"/>
    <property type="evidence" value="ECO:0007669"/>
    <property type="project" value="InterPro"/>
</dbReference>
<dbReference type="Proteomes" id="UP000192927">
    <property type="component" value="Unassembled WGS sequence"/>
</dbReference>
<dbReference type="GO" id="GO:0008270">
    <property type="term" value="F:zinc ion binding"/>
    <property type="evidence" value="ECO:0007669"/>
    <property type="project" value="InterPro"/>
</dbReference>
<dbReference type="PROSITE" id="PS50048">
    <property type="entry name" value="ZN2_CY6_FUNGAL_2"/>
    <property type="match status" value="1"/>
</dbReference>
<dbReference type="Pfam" id="PF00172">
    <property type="entry name" value="Zn_clus"/>
    <property type="match status" value="1"/>
</dbReference>
<dbReference type="PANTHER" id="PTHR36206:SF12">
    <property type="entry name" value="ASPERCRYPTIN BIOSYNTHESIS CLUSTER-SPECIFIC TRANSCRIPTION REGULATOR ATNN-RELATED"/>
    <property type="match status" value="1"/>
</dbReference>
<keyword evidence="3" id="KW-0479">Metal-binding</keyword>
<keyword evidence="4" id="KW-0862">Zinc</keyword>
<dbReference type="PROSITE" id="PS00463">
    <property type="entry name" value="ZN2_CY6_FUNGAL_1"/>
    <property type="match status" value="1"/>
</dbReference>
<keyword evidence="15" id="KW-1185">Reference proteome</keyword>
<dbReference type="PANTHER" id="PTHR36206">
    <property type="entry name" value="ASPERCRYPTIN BIOSYNTHESIS CLUSTER-SPECIFIC TRANSCRIPTION REGULATOR ATNN-RELATED"/>
    <property type="match status" value="1"/>
</dbReference>
<dbReference type="InterPro" id="IPR002717">
    <property type="entry name" value="HAT_MYST-type"/>
</dbReference>
<protein>
    <recommendedName>
        <fullName evidence="2">histone acetyltransferase</fullName>
        <ecNumber evidence="2">2.3.1.48</ecNumber>
    </recommendedName>
</protein>